<keyword evidence="1" id="KW-0812">Transmembrane</keyword>
<reference evidence="2" key="1">
    <citation type="journal article" date="2014" name="Int. J. Syst. Evol. Microbiol.">
        <title>Complete genome sequence of Corynebacterium casei LMG S-19264T (=DSM 44701T), isolated from a smear-ripened cheese.</title>
        <authorList>
            <consortium name="US DOE Joint Genome Institute (JGI-PGF)"/>
            <person name="Walter F."/>
            <person name="Albersmeier A."/>
            <person name="Kalinowski J."/>
            <person name="Ruckert C."/>
        </authorList>
    </citation>
    <scope>NUCLEOTIDE SEQUENCE</scope>
    <source>
        <strain evidence="2">JCM 3313</strain>
    </source>
</reference>
<dbReference type="Proteomes" id="UP000639606">
    <property type="component" value="Unassembled WGS sequence"/>
</dbReference>
<dbReference type="PANTHER" id="PTHR36974">
    <property type="entry name" value="MEMBRANE PROTEIN-RELATED"/>
    <property type="match status" value="1"/>
</dbReference>
<keyword evidence="1" id="KW-0472">Membrane</keyword>
<organism evidence="2 3">
    <name type="scientific">Saccharothrix coeruleofusca</name>
    <dbReference type="NCBI Taxonomy" id="33919"/>
    <lineage>
        <taxon>Bacteria</taxon>
        <taxon>Bacillati</taxon>
        <taxon>Actinomycetota</taxon>
        <taxon>Actinomycetes</taxon>
        <taxon>Pseudonocardiales</taxon>
        <taxon>Pseudonocardiaceae</taxon>
        <taxon>Saccharothrix</taxon>
    </lineage>
</organism>
<proteinExistence type="predicted"/>
<keyword evidence="1" id="KW-1133">Transmembrane helix</keyword>
<evidence type="ECO:0000313" key="2">
    <source>
        <dbReference type="EMBL" id="GGP61255.1"/>
    </source>
</evidence>
<dbReference type="EMBL" id="BMRG01000006">
    <property type="protein sequence ID" value="GGP61255.1"/>
    <property type="molecule type" value="Genomic_DNA"/>
</dbReference>
<keyword evidence="3" id="KW-1185">Reference proteome</keyword>
<evidence type="ECO:0000313" key="3">
    <source>
        <dbReference type="Proteomes" id="UP000639606"/>
    </source>
</evidence>
<dbReference type="AlphaFoldDB" id="A0A918ANN1"/>
<sequence length="125" mass="13323">MQPTRSRAPAALALAGLLGVAGVTHFARPRPYDSIVPRSLPGGPRAWTYASGAAELALAAAVVAPRTRGLGGLLAAWFFVAVFPANVKMARDFRHKSAKARAIAYGRLPLQVPLVLWALRVRRDA</sequence>
<feature type="transmembrane region" description="Helical" evidence="1">
    <location>
        <begin position="102"/>
        <end position="119"/>
    </location>
</feature>
<evidence type="ECO:0000256" key="1">
    <source>
        <dbReference type="SAM" id="Phobius"/>
    </source>
</evidence>
<reference evidence="2" key="2">
    <citation type="submission" date="2020-09" db="EMBL/GenBank/DDBJ databases">
        <authorList>
            <person name="Sun Q."/>
            <person name="Ohkuma M."/>
        </authorList>
    </citation>
    <scope>NUCLEOTIDE SEQUENCE</scope>
    <source>
        <strain evidence="2">JCM 3313</strain>
    </source>
</reference>
<feature type="transmembrane region" description="Helical" evidence="1">
    <location>
        <begin position="46"/>
        <end position="64"/>
    </location>
</feature>
<accession>A0A918ANN1</accession>
<gene>
    <name evidence="2" type="ORF">GCM10010185_37250</name>
</gene>
<protein>
    <submittedName>
        <fullName evidence="2">Membrane protein</fullName>
    </submittedName>
</protein>
<dbReference type="PANTHER" id="PTHR36974:SF1">
    <property type="entry name" value="DOXX FAMILY MEMBRANE PROTEIN"/>
    <property type="match status" value="1"/>
</dbReference>
<name>A0A918ANN1_9PSEU</name>
<feature type="transmembrane region" description="Helical" evidence="1">
    <location>
        <begin position="71"/>
        <end position="90"/>
    </location>
</feature>
<dbReference type="RefSeq" id="WP_189224533.1">
    <property type="nucleotide sequence ID" value="NZ_BMRG01000006.1"/>
</dbReference>
<comment type="caution">
    <text evidence="2">The sequence shown here is derived from an EMBL/GenBank/DDBJ whole genome shotgun (WGS) entry which is preliminary data.</text>
</comment>